<dbReference type="AlphaFoldDB" id="A0A9D2MAS5"/>
<keyword evidence="1" id="KW-0472">Membrane</keyword>
<dbReference type="EMBL" id="DWYC01000016">
    <property type="protein sequence ID" value="HJB56223.1"/>
    <property type="molecule type" value="Genomic_DNA"/>
</dbReference>
<accession>A0A9D2MAS5</accession>
<gene>
    <name evidence="2" type="ORF">H9714_01580</name>
</gene>
<reference evidence="2" key="1">
    <citation type="journal article" date="2021" name="PeerJ">
        <title>Extensive microbial diversity within the chicken gut microbiome revealed by metagenomics and culture.</title>
        <authorList>
            <person name="Gilroy R."/>
            <person name="Ravi A."/>
            <person name="Getino M."/>
            <person name="Pursley I."/>
            <person name="Horton D.L."/>
            <person name="Alikhan N.F."/>
            <person name="Baker D."/>
            <person name="Gharbi K."/>
            <person name="Hall N."/>
            <person name="Watson M."/>
            <person name="Adriaenssens E.M."/>
            <person name="Foster-Nyarko E."/>
            <person name="Jarju S."/>
            <person name="Secka A."/>
            <person name="Antonio M."/>
            <person name="Oren A."/>
            <person name="Chaudhuri R.R."/>
            <person name="La Ragione R."/>
            <person name="Hildebrand F."/>
            <person name="Pallen M.J."/>
        </authorList>
    </citation>
    <scope>NUCLEOTIDE SEQUENCE</scope>
    <source>
        <strain evidence="2">CHK189-11263</strain>
    </source>
</reference>
<dbReference type="Proteomes" id="UP000824208">
    <property type="component" value="Unassembled WGS sequence"/>
</dbReference>
<reference evidence="2" key="2">
    <citation type="submission" date="2021-04" db="EMBL/GenBank/DDBJ databases">
        <authorList>
            <person name="Gilroy R."/>
        </authorList>
    </citation>
    <scope>NUCLEOTIDE SEQUENCE</scope>
    <source>
        <strain evidence="2">CHK189-11263</strain>
    </source>
</reference>
<protein>
    <submittedName>
        <fullName evidence="2">DUF4179 domain-containing protein</fullName>
    </submittedName>
</protein>
<feature type="transmembrane region" description="Helical" evidence="1">
    <location>
        <begin position="42"/>
        <end position="64"/>
    </location>
</feature>
<sequence length="460" mass="51262">MFKEDYRKEMDAVKLNERQKERLTALLTAQPVRRARRIGRTALAAAVACALLAATAAAYALGAFDYLTGQDEFLSLGQTELYRQVAREVGVSVTADNGDRLSVERVAMDDTFGTIFYSVHFEEALPELEWSDSWLLYPTLTLYTEDGEQLSEEGFRGSFEEQAYVADEHTVYGAWRFLLRRPVADGETLFLRSERYSDQPSEGRLYTRLWALELSFPAQITGEKSRRFDLDGSIEAWIKDGMREVEVLSLTRSPMGTLLKLRYARGTGTGLGPEFILRDADTGANIPYAPVHTSHWNDPEGYEEQLYELFGDVSKLKNLEIVPTERVTPDTPDRIVALEDLPAADSGNPDGGYAPASYRAEDGKLVVEMKPVGAVNSIYADLGNGVYFRDANGEQLFRDCVVKVEKFKDRTDGTITVVTIPKAADYEAYADQVAAIEFIVVGYRVLEGSGVRVPLQPCAD</sequence>
<evidence type="ECO:0000313" key="3">
    <source>
        <dbReference type="Proteomes" id="UP000824208"/>
    </source>
</evidence>
<comment type="caution">
    <text evidence="2">The sequence shown here is derived from an EMBL/GenBank/DDBJ whole genome shotgun (WGS) entry which is preliminary data.</text>
</comment>
<proteinExistence type="predicted"/>
<keyword evidence="1" id="KW-1133">Transmembrane helix</keyword>
<evidence type="ECO:0000256" key="1">
    <source>
        <dbReference type="SAM" id="Phobius"/>
    </source>
</evidence>
<evidence type="ECO:0000313" key="2">
    <source>
        <dbReference type="EMBL" id="HJB56223.1"/>
    </source>
</evidence>
<name>A0A9D2MAS5_9FIRM</name>
<organism evidence="2 3">
    <name type="scientific">Candidatus Flavonifractor intestinipullorum</name>
    <dbReference type="NCBI Taxonomy" id="2838587"/>
    <lineage>
        <taxon>Bacteria</taxon>
        <taxon>Bacillati</taxon>
        <taxon>Bacillota</taxon>
        <taxon>Clostridia</taxon>
        <taxon>Eubacteriales</taxon>
        <taxon>Oscillospiraceae</taxon>
        <taxon>Flavonifractor</taxon>
    </lineage>
</organism>
<keyword evidence="1" id="KW-0812">Transmembrane</keyword>